<feature type="binding site" evidence="3">
    <location>
        <position position="9"/>
    </location>
    <ligand>
        <name>a divalent metal cation</name>
        <dbReference type="ChEBI" id="CHEBI:60240"/>
        <label>1</label>
    </ligand>
</feature>
<feature type="binding site" evidence="3">
    <location>
        <position position="172"/>
    </location>
    <ligand>
        <name>a divalent metal cation</name>
        <dbReference type="ChEBI" id="CHEBI:60240"/>
        <label>2</label>
    </ligand>
</feature>
<sequence length="300" mass="33553">MRLVDTHAHLDHIDDLDGALDRAQETGIRKIITIGTTIAESENACNLALSCSRPHLRHPLRSKSFEDQEGFGGQAGLDIRTTGLDVCATCGIHPKDGRNDVKRFGIDESIHRLRTIAQSSEKVVAVGECGLDYYLDRDTKHGTGDKEKIFQRELFKAQIELAAELDLPIVIHCRNGWDEIFDLLAMNDKRSTISGVFHSWTGNWNDAKKALDLGFYISFSGIVTFRNASTVQDTARRMPLDRMLIETDSPFLAPEPHRGQKNEPKNVRIVAQFIADIRKSTLDEVAAQTSANVQELFKLL</sequence>
<feature type="binding site" evidence="3">
    <location>
        <position position="248"/>
    </location>
    <ligand>
        <name>a divalent metal cation</name>
        <dbReference type="ChEBI" id="CHEBI:60240"/>
        <label>1</label>
    </ligand>
</feature>
<name>A0A1F5HVM0_9BACT</name>
<dbReference type="SUPFAM" id="SSF51556">
    <property type="entry name" value="Metallo-dependent hydrolases"/>
    <property type="match status" value="1"/>
</dbReference>
<dbReference type="FunFam" id="3.20.20.140:FF:000005">
    <property type="entry name" value="TatD family hydrolase"/>
    <property type="match status" value="1"/>
</dbReference>
<organism evidence="4 5">
    <name type="scientific">Candidatus Curtissbacteria bacterium RIFCSPLOWO2_01_FULL_42_26</name>
    <dbReference type="NCBI Taxonomy" id="1797729"/>
    <lineage>
        <taxon>Bacteria</taxon>
        <taxon>Candidatus Curtissiibacteriota</taxon>
    </lineage>
</organism>
<keyword evidence="2" id="KW-0378">Hydrolase</keyword>
<dbReference type="GO" id="GO:0005829">
    <property type="term" value="C:cytosol"/>
    <property type="evidence" value="ECO:0007669"/>
    <property type="project" value="TreeGrafter"/>
</dbReference>
<dbReference type="Gene3D" id="3.20.20.140">
    <property type="entry name" value="Metal-dependent hydrolases"/>
    <property type="match status" value="1"/>
</dbReference>
<evidence type="ECO:0000313" key="5">
    <source>
        <dbReference type="Proteomes" id="UP000179227"/>
    </source>
</evidence>
<comment type="caution">
    <text evidence="4">The sequence shown here is derived from an EMBL/GenBank/DDBJ whole genome shotgun (WGS) entry which is preliminary data.</text>
</comment>
<evidence type="ECO:0000256" key="3">
    <source>
        <dbReference type="PIRSR" id="PIRSR005902-1"/>
    </source>
</evidence>
<dbReference type="PANTHER" id="PTHR46124:SF2">
    <property type="entry name" value="D-AMINOACYL-TRNA DEACYLASE"/>
    <property type="match status" value="1"/>
</dbReference>
<dbReference type="EMBL" id="MFBS01000041">
    <property type="protein sequence ID" value="OGE08211.1"/>
    <property type="molecule type" value="Genomic_DNA"/>
</dbReference>
<gene>
    <name evidence="4" type="ORF">A3A60_03795</name>
</gene>
<dbReference type="Pfam" id="PF01026">
    <property type="entry name" value="TatD_DNase"/>
    <property type="match status" value="1"/>
</dbReference>
<evidence type="ECO:0000313" key="4">
    <source>
        <dbReference type="EMBL" id="OGE08211.1"/>
    </source>
</evidence>
<dbReference type="GO" id="GO:0004536">
    <property type="term" value="F:DNA nuclease activity"/>
    <property type="evidence" value="ECO:0007669"/>
    <property type="project" value="InterPro"/>
</dbReference>
<protein>
    <recommendedName>
        <fullName evidence="6">Hydrolase TatD</fullName>
    </recommendedName>
</protein>
<feature type="binding site" evidence="3">
    <location>
        <position position="128"/>
    </location>
    <ligand>
        <name>a divalent metal cation</name>
        <dbReference type="ChEBI" id="CHEBI:60240"/>
        <label>1</label>
    </ligand>
</feature>
<evidence type="ECO:0000256" key="2">
    <source>
        <dbReference type="ARBA" id="ARBA00022801"/>
    </source>
</evidence>
<dbReference type="NCBIfam" id="TIGR00010">
    <property type="entry name" value="YchF/TatD family DNA exonuclease"/>
    <property type="match status" value="1"/>
</dbReference>
<dbReference type="InterPro" id="IPR032466">
    <property type="entry name" value="Metal_Hydrolase"/>
</dbReference>
<dbReference type="InterPro" id="IPR015991">
    <property type="entry name" value="TatD/YcfH-like"/>
</dbReference>
<dbReference type="GO" id="GO:0016788">
    <property type="term" value="F:hydrolase activity, acting on ester bonds"/>
    <property type="evidence" value="ECO:0007669"/>
    <property type="project" value="InterPro"/>
</dbReference>
<evidence type="ECO:0008006" key="6">
    <source>
        <dbReference type="Google" id="ProtNLM"/>
    </source>
</evidence>
<keyword evidence="1 3" id="KW-0479">Metal-binding</keyword>
<feature type="binding site" evidence="3">
    <location>
        <position position="198"/>
    </location>
    <ligand>
        <name>a divalent metal cation</name>
        <dbReference type="ChEBI" id="CHEBI:60240"/>
        <label>2</label>
    </ligand>
</feature>
<dbReference type="GO" id="GO:0046872">
    <property type="term" value="F:metal ion binding"/>
    <property type="evidence" value="ECO:0007669"/>
    <property type="project" value="UniProtKB-KW"/>
</dbReference>
<feature type="binding site" evidence="3">
    <location>
        <position position="7"/>
    </location>
    <ligand>
        <name>a divalent metal cation</name>
        <dbReference type="ChEBI" id="CHEBI:60240"/>
        <label>1</label>
    </ligand>
</feature>
<dbReference type="STRING" id="1797729.A3A60_03795"/>
<accession>A0A1F5HVM0</accession>
<dbReference type="AlphaFoldDB" id="A0A1F5HVM0"/>
<dbReference type="InterPro" id="IPR001130">
    <property type="entry name" value="TatD-like"/>
</dbReference>
<reference evidence="4 5" key="1">
    <citation type="journal article" date="2016" name="Nat. Commun.">
        <title>Thousands of microbial genomes shed light on interconnected biogeochemical processes in an aquifer system.</title>
        <authorList>
            <person name="Anantharaman K."/>
            <person name="Brown C.T."/>
            <person name="Hug L.A."/>
            <person name="Sharon I."/>
            <person name="Castelle C.J."/>
            <person name="Probst A.J."/>
            <person name="Thomas B.C."/>
            <person name="Singh A."/>
            <person name="Wilkins M.J."/>
            <person name="Karaoz U."/>
            <person name="Brodie E.L."/>
            <person name="Williams K.H."/>
            <person name="Hubbard S.S."/>
            <person name="Banfield J.F."/>
        </authorList>
    </citation>
    <scope>NUCLEOTIDE SEQUENCE [LARGE SCALE GENOMIC DNA]</scope>
</reference>
<dbReference type="PIRSF" id="PIRSF005902">
    <property type="entry name" value="DNase_TatD"/>
    <property type="match status" value="1"/>
</dbReference>
<dbReference type="PANTHER" id="PTHR46124">
    <property type="entry name" value="D-AMINOACYL-TRNA DEACYLASE"/>
    <property type="match status" value="1"/>
</dbReference>
<dbReference type="PROSITE" id="PS01137">
    <property type="entry name" value="TATD_1"/>
    <property type="match status" value="1"/>
</dbReference>
<dbReference type="CDD" id="cd01310">
    <property type="entry name" value="TatD_DNAse"/>
    <property type="match status" value="1"/>
</dbReference>
<proteinExistence type="predicted"/>
<dbReference type="InterPro" id="IPR018228">
    <property type="entry name" value="DNase_TatD-rel_CS"/>
</dbReference>
<dbReference type="Proteomes" id="UP000179227">
    <property type="component" value="Unassembled WGS sequence"/>
</dbReference>
<evidence type="ECO:0000256" key="1">
    <source>
        <dbReference type="ARBA" id="ARBA00022723"/>
    </source>
</evidence>